<comment type="caution">
    <text evidence="1">The sequence shown here is derived from an EMBL/GenBank/DDBJ whole genome shotgun (WGS) entry which is preliminary data.</text>
</comment>
<dbReference type="Proteomes" id="UP001060085">
    <property type="component" value="Linkage Group LG06"/>
</dbReference>
<organism evidence="1 2">
    <name type="scientific">Catharanthus roseus</name>
    <name type="common">Madagascar periwinkle</name>
    <name type="synonym">Vinca rosea</name>
    <dbReference type="NCBI Taxonomy" id="4058"/>
    <lineage>
        <taxon>Eukaryota</taxon>
        <taxon>Viridiplantae</taxon>
        <taxon>Streptophyta</taxon>
        <taxon>Embryophyta</taxon>
        <taxon>Tracheophyta</taxon>
        <taxon>Spermatophyta</taxon>
        <taxon>Magnoliopsida</taxon>
        <taxon>eudicotyledons</taxon>
        <taxon>Gunneridae</taxon>
        <taxon>Pentapetalae</taxon>
        <taxon>asterids</taxon>
        <taxon>lamiids</taxon>
        <taxon>Gentianales</taxon>
        <taxon>Apocynaceae</taxon>
        <taxon>Rauvolfioideae</taxon>
        <taxon>Vinceae</taxon>
        <taxon>Catharanthinae</taxon>
        <taxon>Catharanthus</taxon>
    </lineage>
</organism>
<accession>A0ACC0AHD6</accession>
<sequence length="469" mass="50724">MAMQSASPAAALPSAQVVGNAFVEQYYHILHRSPELVYKFYQDSSILSRPEPDGTMSSVTTMQAINDKIQSLDYKNYKAEIKTADAQDSYQAGVIVLVTGCLTGTDNVRRKFTQTFFLAPQEKGYFVLNDVFRYVEEKELSEIVSPVANGTADIPSAVSLTSEPEPSHVAENPAYDSAPAAAPEAQDMQNGAEVCDPSDNEEGSGLEEEIIQEPPSKSSQNETVIIAASDLSAGQEEKKSYASIVKVAKANARSTPVYVPSSNARAVPTNANQQAHIPEKAPAEPQASVPAVQSAPESSTTQEEGYSIYVRNLPMNATAQQLEEEFKRFGSIKHDGIQVRSNKQGFCFGFVEFESLESMQHAIKASPVNIGGREAAVEEKRTNTRVGSSGRGGRYPPGRGGFRSESFRGRGGNFGGGRGYGRSDSRMQNEFSGRVKVTSWRGIETYQKTSQTGSARPSRQGSNRNPVSG</sequence>
<reference evidence="2" key="1">
    <citation type="journal article" date="2023" name="Nat. Plants">
        <title>Single-cell RNA sequencing provides a high-resolution roadmap for understanding the multicellular compartmentation of specialized metabolism.</title>
        <authorList>
            <person name="Sun S."/>
            <person name="Shen X."/>
            <person name="Li Y."/>
            <person name="Li Y."/>
            <person name="Wang S."/>
            <person name="Li R."/>
            <person name="Zhang H."/>
            <person name="Shen G."/>
            <person name="Guo B."/>
            <person name="Wei J."/>
            <person name="Xu J."/>
            <person name="St-Pierre B."/>
            <person name="Chen S."/>
            <person name="Sun C."/>
        </authorList>
    </citation>
    <scope>NUCLEOTIDE SEQUENCE [LARGE SCALE GENOMIC DNA]</scope>
</reference>
<gene>
    <name evidence="1" type="ORF">M9H77_28812</name>
</gene>
<proteinExistence type="predicted"/>
<dbReference type="EMBL" id="CM044706">
    <property type="protein sequence ID" value="KAI5660019.1"/>
    <property type="molecule type" value="Genomic_DNA"/>
</dbReference>
<keyword evidence="2" id="KW-1185">Reference proteome</keyword>
<evidence type="ECO:0000313" key="1">
    <source>
        <dbReference type="EMBL" id="KAI5660019.1"/>
    </source>
</evidence>
<evidence type="ECO:0000313" key="2">
    <source>
        <dbReference type="Proteomes" id="UP001060085"/>
    </source>
</evidence>
<name>A0ACC0AHD6_CATRO</name>
<protein>
    <submittedName>
        <fullName evidence="1">Uncharacterized protein</fullName>
    </submittedName>
</protein>